<dbReference type="GO" id="GO:0006493">
    <property type="term" value="P:protein O-linked glycosylation"/>
    <property type="evidence" value="ECO:0007669"/>
    <property type="project" value="InterPro"/>
</dbReference>
<sequence>MPAAGVELYQEAVALHQSNQLVQAEQCYRAFLKDHPAHADCLHQLGALLVQRDGKAQCDEAQRLVKAAIQLAPANARYRRSLGVVLEAAQQYELAADAYQRAVEKRPNDVQTHLDLARVLKAADRHARAADAYKAALLLQPDYPSAHYKLASVLKQLGKHQAAAHHYREQLRLDPTNSLAAFWLAAVEPAAAAAAPVAACPSSLVAKLFDGYAQNFDSHLVHKLRYQTPEMLMDCVWQAAAAAAGTDCSALQRSSSSSSSPVWRRCADLGCGTGLMGPLLRPHCSQLCGVDLSAGMVAKAQQRGCYDELAVAELGQYLQEAQAGGAAGFDLLVAADVFVYIGELLPVLQAAAAAAADRALFAFSTEMLPTTSGTPNSSSSSSSSSSGDRDGLDQAVAAAQATAGVSAAEAGYMLQATGRYAHSAGYLRQAAAASGWQLVLIKESVTIRYNAGQPILGNLCVLQRCT</sequence>
<dbReference type="InterPro" id="IPR019734">
    <property type="entry name" value="TPR_rpt"/>
</dbReference>
<dbReference type="Gene3D" id="1.25.40.10">
    <property type="entry name" value="Tetratricopeptide repeat domain"/>
    <property type="match status" value="2"/>
</dbReference>
<dbReference type="AlphaFoldDB" id="A0A383V8L8"/>
<dbReference type="PANTHER" id="PTHR44366:SF1">
    <property type="entry name" value="UDP-N-ACETYLGLUCOSAMINE--PEPTIDE N-ACETYLGLUCOSAMINYLTRANSFERASE 110 KDA SUBUNIT"/>
    <property type="match status" value="1"/>
</dbReference>
<feature type="domain" description="Methyltransferase type 12" evidence="3">
    <location>
        <begin position="268"/>
        <end position="359"/>
    </location>
</feature>
<organism evidence="4 5">
    <name type="scientific">Tetradesmus obliquus</name>
    <name type="common">Green alga</name>
    <name type="synonym">Acutodesmus obliquus</name>
    <dbReference type="NCBI Taxonomy" id="3088"/>
    <lineage>
        <taxon>Eukaryota</taxon>
        <taxon>Viridiplantae</taxon>
        <taxon>Chlorophyta</taxon>
        <taxon>core chlorophytes</taxon>
        <taxon>Chlorophyceae</taxon>
        <taxon>CS clade</taxon>
        <taxon>Sphaeropleales</taxon>
        <taxon>Scenedesmaceae</taxon>
        <taxon>Tetradesmus</taxon>
    </lineage>
</organism>
<evidence type="ECO:0000259" key="3">
    <source>
        <dbReference type="Pfam" id="PF08242"/>
    </source>
</evidence>
<evidence type="ECO:0000256" key="2">
    <source>
        <dbReference type="SAM" id="MobiDB-lite"/>
    </source>
</evidence>
<keyword evidence="1" id="KW-0802">TPR repeat</keyword>
<evidence type="ECO:0000313" key="5">
    <source>
        <dbReference type="Proteomes" id="UP000256970"/>
    </source>
</evidence>
<dbReference type="SUPFAM" id="SSF48452">
    <property type="entry name" value="TPR-like"/>
    <property type="match status" value="1"/>
</dbReference>
<dbReference type="PANTHER" id="PTHR44366">
    <property type="entry name" value="UDP-N-ACETYLGLUCOSAMINE--PEPTIDE N-ACETYLGLUCOSAMINYLTRANSFERASE 110 KDA SUBUNIT"/>
    <property type="match status" value="1"/>
</dbReference>
<reference evidence="4 5" key="1">
    <citation type="submission" date="2016-10" db="EMBL/GenBank/DDBJ databases">
        <authorList>
            <person name="Cai Z."/>
        </authorList>
    </citation>
    <scope>NUCLEOTIDE SEQUENCE [LARGE SCALE GENOMIC DNA]</scope>
</reference>
<keyword evidence="5" id="KW-1185">Reference proteome</keyword>
<gene>
    <name evidence="4" type="ORF">BQ4739_LOCUS1814</name>
</gene>
<dbReference type="InterPro" id="IPR013217">
    <property type="entry name" value="Methyltransf_12"/>
</dbReference>
<dbReference type="Pfam" id="PF08242">
    <property type="entry name" value="Methyltransf_12"/>
    <property type="match status" value="1"/>
</dbReference>
<dbReference type="Pfam" id="PF13432">
    <property type="entry name" value="TPR_16"/>
    <property type="match status" value="2"/>
</dbReference>
<dbReference type="SUPFAM" id="SSF53335">
    <property type="entry name" value="S-adenosyl-L-methionine-dependent methyltransferases"/>
    <property type="match status" value="1"/>
</dbReference>
<dbReference type="EMBL" id="FNXT01000134">
    <property type="protein sequence ID" value="SZX61303.1"/>
    <property type="molecule type" value="Genomic_DNA"/>
</dbReference>
<evidence type="ECO:0000256" key="1">
    <source>
        <dbReference type="PROSITE-ProRule" id="PRU00339"/>
    </source>
</evidence>
<dbReference type="InterPro" id="IPR029063">
    <property type="entry name" value="SAM-dependent_MTases_sf"/>
</dbReference>
<dbReference type="STRING" id="3088.A0A383V8L8"/>
<name>A0A383V8L8_TETOB</name>
<dbReference type="PROSITE" id="PS50005">
    <property type="entry name" value="TPR"/>
    <property type="match status" value="2"/>
</dbReference>
<accession>A0A383V8L8</accession>
<dbReference type="SMART" id="SM00028">
    <property type="entry name" value="TPR"/>
    <property type="match status" value="4"/>
</dbReference>
<dbReference type="Proteomes" id="UP000256970">
    <property type="component" value="Unassembled WGS sequence"/>
</dbReference>
<protein>
    <recommendedName>
        <fullName evidence="3">Methyltransferase type 12 domain-containing protein</fullName>
    </recommendedName>
</protein>
<feature type="repeat" description="TPR" evidence="1">
    <location>
        <begin position="76"/>
        <end position="109"/>
    </location>
</feature>
<feature type="region of interest" description="Disordered" evidence="2">
    <location>
        <begin position="370"/>
        <end position="390"/>
    </location>
</feature>
<proteinExistence type="predicted"/>
<dbReference type="InterPro" id="IPR037919">
    <property type="entry name" value="OGT"/>
</dbReference>
<dbReference type="InterPro" id="IPR011990">
    <property type="entry name" value="TPR-like_helical_dom_sf"/>
</dbReference>
<dbReference type="Gene3D" id="3.40.50.150">
    <property type="entry name" value="Vaccinia Virus protein VP39"/>
    <property type="match status" value="1"/>
</dbReference>
<dbReference type="GO" id="GO:0097363">
    <property type="term" value="F:protein O-acetylglucosaminyltransferase activity"/>
    <property type="evidence" value="ECO:0007669"/>
    <property type="project" value="TreeGrafter"/>
</dbReference>
<feature type="compositionally biased region" description="Low complexity" evidence="2">
    <location>
        <begin position="377"/>
        <end position="386"/>
    </location>
</feature>
<dbReference type="CDD" id="cd02440">
    <property type="entry name" value="AdoMet_MTases"/>
    <property type="match status" value="1"/>
</dbReference>
<feature type="repeat" description="TPR" evidence="1">
    <location>
        <begin position="144"/>
        <end position="177"/>
    </location>
</feature>
<evidence type="ECO:0000313" key="4">
    <source>
        <dbReference type="EMBL" id="SZX61303.1"/>
    </source>
</evidence>